<organism evidence="1 2">
    <name type="scientific">Oligella urethralis</name>
    <dbReference type="NCBI Taxonomy" id="90245"/>
    <lineage>
        <taxon>Bacteria</taxon>
        <taxon>Pseudomonadati</taxon>
        <taxon>Pseudomonadota</taxon>
        <taxon>Betaproteobacteria</taxon>
        <taxon>Burkholderiales</taxon>
        <taxon>Alcaligenaceae</taxon>
        <taxon>Oligella</taxon>
    </lineage>
</organism>
<protein>
    <submittedName>
        <fullName evidence="1">Predicted peroxiredoxins</fullName>
    </submittedName>
</protein>
<dbReference type="EMBL" id="UATH01000001">
    <property type="protein sequence ID" value="SPY09208.1"/>
    <property type="molecule type" value="Genomic_DNA"/>
</dbReference>
<dbReference type="InterPro" id="IPR027396">
    <property type="entry name" value="DsrEFH-like"/>
</dbReference>
<dbReference type="RefSeq" id="WP_048768614.1">
    <property type="nucleotide sequence ID" value="NZ_CAMQFR010000036.1"/>
</dbReference>
<evidence type="ECO:0000313" key="1">
    <source>
        <dbReference type="EMBL" id="SPY09208.1"/>
    </source>
</evidence>
<reference evidence="1 2" key="1">
    <citation type="submission" date="2018-06" db="EMBL/GenBank/DDBJ databases">
        <authorList>
            <consortium name="Pathogen Informatics"/>
            <person name="Doyle S."/>
        </authorList>
    </citation>
    <scope>NUCLEOTIDE SEQUENCE [LARGE SCALE GENOMIC DNA]</scope>
    <source>
        <strain evidence="1 2">NCTC11009</strain>
    </source>
</reference>
<evidence type="ECO:0000313" key="2">
    <source>
        <dbReference type="Proteomes" id="UP000250242"/>
    </source>
</evidence>
<name>A0A2N6QEZ2_9BURK</name>
<sequence>MRNTDFVSTVFDGPDKPNKATIAFTMSLAALKKGHSCTVILMGDASHYAKAGGADGIHIGEPFAALATLMQEFIELGGQIVGCKSCIIHQGIQLDDVQPEYEVITAPDVVDLLMASKGSLQLT</sequence>
<dbReference type="Pfam" id="PF02635">
    <property type="entry name" value="DsrE"/>
    <property type="match status" value="1"/>
</dbReference>
<dbReference type="AlphaFoldDB" id="A0A2N6QEZ2"/>
<gene>
    <name evidence="1" type="ORF">NCTC11009_02465</name>
</gene>
<accession>A0A2N6QEZ2</accession>
<dbReference type="STRING" id="90245.GCA_001056285_01508"/>
<dbReference type="Proteomes" id="UP000250242">
    <property type="component" value="Unassembled WGS sequence"/>
</dbReference>
<proteinExistence type="predicted"/>
<dbReference type="Gene3D" id="3.40.1260.10">
    <property type="entry name" value="DsrEFH-like"/>
    <property type="match status" value="1"/>
</dbReference>
<dbReference type="SUPFAM" id="SSF75169">
    <property type="entry name" value="DsrEFH-like"/>
    <property type="match status" value="1"/>
</dbReference>
<dbReference type="InterPro" id="IPR003787">
    <property type="entry name" value="Sulphur_relay_DsrE/F-like"/>
</dbReference>